<dbReference type="AlphaFoldDB" id="A0A387BKX5"/>
<dbReference type="InterPro" id="IPR009833">
    <property type="entry name" value="DUF1398"/>
</dbReference>
<name>A0A387BKX5_9LACT</name>
<dbReference type="KEGG" id="lact:D7I46_11405"/>
<dbReference type="OrthoDB" id="4625048at2"/>
<dbReference type="SUPFAM" id="SSF160419">
    <property type="entry name" value="YdfO-like"/>
    <property type="match status" value="1"/>
</dbReference>
<evidence type="ECO:0000313" key="2">
    <source>
        <dbReference type="Proteomes" id="UP000269374"/>
    </source>
</evidence>
<keyword evidence="2" id="KW-1185">Reference proteome</keyword>
<accession>A0A387BKX5</accession>
<dbReference type="Gene3D" id="3.30.1810.10">
    <property type="entry name" value="YdfO-like"/>
    <property type="match status" value="1"/>
</dbReference>
<dbReference type="RefSeq" id="WP_120772979.1">
    <property type="nucleotide sequence ID" value="NZ_CP032627.1"/>
</dbReference>
<evidence type="ECO:0000313" key="1">
    <source>
        <dbReference type="EMBL" id="AYG01610.1"/>
    </source>
</evidence>
<dbReference type="Proteomes" id="UP000269374">
    <property type="component" value="Chromosome"/>
</dbReference>
<reference evidence="1 2" key="1">
    <citation type="submission" date="2018-09" db="EMBL/GenBank/DDBJ databases">
        <title>Genome sequencing of strain 1JSPR-7.</title>
        <authorList>
            <person name="Heo J."/>
            <person name="Kim S.-J."/>
            <person name="Kwon S.-W."/>
        </authorList>
    </citation>
    <scope>NUCLEOTIDE SEQUENCE [LARGE SCALE GENOMIC DNA]</scope>
    <source>
        <strain evidence="1 2">1JSPR-7</strain>
    </source>
</reference>
<dbReference type="InterPro" id="IPR036696">
    <property type="entry name" value="YdfO-like_sf"/>
</dbReference>
<gene>
    <name evidence="1" type="ORF">D7I46_11405</name>
</gene>
<dbReference type="EMBL" id="CP032627">
    <property type="protein sequence ID" value="AYG01610.1"/>
    <property type="molecule type" value="Genomic_DNA"/>
</dbReference>
<organism evidence="1 2">
    <name type="scientific">Lactococcus allomyrinae</name>
    <dbReference type="NCBI Taxonomy" id="2419773"/>
    <lineage>
        <taxon>Bacteria</taxon>
        <taxon>Bacillati</taxon>
        <taxon>Bacillota</taxon>
        <taxon>Bacilli</taxon>
        <taxon>Lactobacillales</taxon>
        <taxon>Streptococcaceae</taxon>
        <taxon>Lactococcus</taxon>
    </lineage>
</organism>
<proteinExistence type="predicted"/>
<sequence>MNAVELVQQAMQKAEAIRPKVGGFPYLAECLRQAGVLKNVWTLPCAQSSFWTVKGAIAVTDVPLITGAYEVPPFDETALIKALRIDQAGETTLGEFLRAAWEAGVTYYVVDFTQRTVTYHGAFGESYTEAYPEVNIE</sequence>
<protein>
    <submittedName>
        <fullName evidence="1">DUF1398 domain-containing protein</fullName>
    </submittedName>
</protein>
<dbReference type="Pfam" id="PF07166">
    <property type="entry name" value="DUF1398"/>
    <property type="match status" value="1"/>
</dbReference>